<name>A0A6V8LGU1_9ACTN</name>
<feature type="region of interest" description="Disordered" evidence="1">
    <location>
        <begin position="543"/>
        <end position="597"/>
    </location>
</feature>
<feature type="compositionally biased region" description="Basic and acidic residues" evidence="1">
    <location>
        <begin position="24"/>
        <end position="50"/>
    </location>
</feature>
<evidence type="ECO:0000313" key="3">
    <source>
        <dbReference type="Proteomes" id="UP000482960"/>
    </source>
</evidence>
<dbReference type="Gene3D" id="3.30.460.10">
    <property type="entry name" value="Beta Polymerase, domain 2"/>
    <property type="match status" value="1"/>
</dbReference>
<feature type="compositionally biased region" description="Low complexity" evidence="1">
    <location>
        <begin position="209"/>
        <end position="226"/>
    </location>
</feature>
<feature type="compositionally biased region" description="Basic and acidic residues" evidence="1">
    <location>
        <begin position="176"/>
        <end position="208"/>
    </location>
</feature>
<feature type="region of interest" description="Disordered" evidence="1">
    <location>
        <begin position="933"/>
        <end position="956"/>
    </location>
</feature>
<feature type="compositionally biased region" description="Basic and acidic residues" evidence="1">
    <location>
        <begin position="58"/>
        <end position="70"/>
    </location>
</feature>
<feature type="region of interest" description="Disordered" evidence="1">
    <location>
        <begin position="810"/>
        <end position="861"/>
    </location>
</feature>
<keyword evidence="3" id="KW-1185">Reference proteome</keyword>
<evidence type="ECO:0000256" key="1">
    <source>
        <dbReference type="SAM" id="MobiDB-lite"/>
    </source>
</evidence>
<feature type="compositionally biased region" description="Basic and acidic residues" evidence="1">
    <location>
        <begin position="227"/>
        <end position="250"/>
    </location>
</feature>
<dbReference type="PANTHER" id="PTHR45725">
    <property type="entry name" value="FORMIN HOMOLOGY 2 FAMILY MEMBER"/>
    <property type="match status" value="1"/>
</dbReference>
<feature type="compositionally biased region" description="Low complexity" evidence="1">
    <location>
        <begin position="138"/>
        <end position="158"/>
    </location>
</feature>
<accession>A0A6V8LGU1</accession>
<gene>
    <name evidence="2" type="ORF">Prum_054870</name>
</gene>
<dbReference type="EMBL" id="BLPG01000001">
    <property type="protein sequence ID" value="GFJ91845.1"/>
    <property type="molecule type" value="Genomic_DNA"/>
</dbReference>
<reference evidence="2 3" key="2">
    <citation type="submission" date="2020-03" db="EMBL/GenBank/DDBJ databases">
        <authorList>
            <person name="Ichikawa N."/>
            <person name="Kimura A."/>
            <person name="Kitahashi Y."/>
            <person name="Uohara A."/>
        </authorList>
    </citation>
    <scope>NUCLEOTIDE SEQUENCE [LARGE SCALE GENOMIC DNA]</scope>
    <source>
        <strain evidence="2 3">NBRC 108638</strain>
    </source>
</reference>
<sequence>MQEGLRQQAEVQQHQAADRTSQAEARRQYAENAAHQHDQAARAHEQRANQHEQSYQQRADRAANTHDQEAARAQAEANQHKQQAQQHAQNDPLRQLEERRAQHHQEVADRARTAADQYRGARDRQQSALVHDHRADQHAQQAAQHRQQAAAHDQAAHAAEQRRAAAENAHNQWSKVDPKVADQHRATADQHASDRDAAQARATAERQAAHASEQAAAAERAAAAADRTTRDAFHDAAESWHRSLGHERLQDPGTPAPEGGPRPFRPEDLPDGLRARYEALQDPRAREQFEQMYERMGGNERHLTGALDGIERRAHANDGTLEQALVDKYEQTQQEQAAEQAIQPPSPEILREINNQLDHLDDLRGRIEAYAREHPEVRGTERWLKTLNSEANSLREEARGLHDPSVQRAQDHGNNVRGIEGEVELAARSHGVTEVGLKVKVTTPDGKTYKTDVDVVAEGGRVWKDSKNYNWFPKDSTTFDHLKEQVTRQLRILAFDTAHHVDGQPPRLEWHFSRGVNPEVARALEAIRIVDPVTGLDLPHRVTVVDGTAGGPPPHSPTPDSPPPDSTPPDSTPPDAPGSAHGDPPSNMPHEWPSDPVNGYVIHDRDLDFLGLTREDVELWMAREAPLGMTPELYREWRTSLLDALQRDGISPEHVDIRLRGSAADFFSGVHKQLPTHGDLAGNLDAAQRLRDWIGDDPSRPTSRPFDSMHRLGLEEPSDYDINISSGSMFEHAAAQWVPGEHAGPLTKDHGYLNKALVRNAFPHLAEWADAWTARTGRDMSYAVFDHMGPADMSHLGFNVHFRESDWVVQHPPEHPTDQPTPAPEPPPADAPGGAHPPEPPGGDPPGTAFAEPGGPDPIKALIDAEVGPHSPELASVINKLLDDPHPLNLTKYLEDPATRDAVVRILAEIGEGAALRPHDGSLAEFLAEHQGRGPLFDPPPRDANYTTRPDGTESSRLHDYVDAAKQQDPALRVGREPTPEQRAQVDEYAARLKHDVEPAVREELSRIADDLRRELGGQVEVNSRAKDGDGLIDKVQRMTAGREGAPGRLGYEVGNVIDAVGARITVDSMQALEGLYDRIVARFGVGDGGRIIEIENMYAEPKAKNPAYRVIPMVVSIEVGGRPYTFELQLTTLRASVAADLEHNSIYKPYVSASAAEQDAVREALREAAALDQLEAGRD</sequence>
<feature type="compositionally biased region" description="Basic and acidic residues" evidence="1">
    <location>
        <begin position="94"/>
        <end position="137"/>
    </location>
</feature>
<dbReference type="InterPro" id="IPR051425">
    <property type="entry name" value="Formin_Homology"/>
</dbReference>
<dbReference type="Proteomes" id="UP000482960">
    <property type="component" value="Unassembled WGS sequence"/>
</dbReference>
<feature type="compositionally biased region" description="Low complexity" evidence="1">
    <location>
        <begin position="71"/>
        <end position="90"/>
    </location>
</feature>
<feature type="region of interest" description="Disordered" evidence="1">
    <location>
        <begin position="1"/>
        <end position="270"/>
    </location>
</feature>
<dbReference type="AlphaFoldDB" id="A0A6V8LGU1"/>
<evidence type="ECO:0000313" key="2">
    <source>
        <dbReference type="EMBL" id="GFJ91845.1"/>
    </source>
</evidence>
<feature type="compositionally biased region" description="Pro residues" evidence="1">
    <location>
        <begin position="551"/>
        <end position="576"/>
    </location>
</feature>
<reference evidence="2 3" key="1">
    <citation type="submission" date="2020-03" db="EMBL/GenBank/DDBJ databases">
        <title>Whole genome shotgun sequence of Phytohabitans rumicis NBRC 108638.</title>
        <authorList>
            <person name="Komaki H."/>
            <person name="Tamura T."/>
        </authorList>
    </citation>
    <scope>NUCLEOTIDE SEQUENCE [LARGE SCALE GENOMIC DNA]</scope>
    <source>
        <strain evidence="2 3">NBRC 108638</strain>
    </source>
</reference>
<comment type="caution">
    <text evidence="2">The sequence shown here is derived from an EMBL/GenBank/DDBJ whole genome shotgun (WGS) entry which is preliminary data.</text>
</comment>
<organism evidence="2 3">
    <name type="scientific">Phytohabitans rumicis</name>
    <dbReference type="NCBI Taxonomy" id="1076125"/>
    <lineage>
        <taxon>Bacteria</taxon>
        <taxon>Bacillati</taxon>
        <taxon>Actinomycetota</taxon>
        <taxon>Actinomycetes</taxon>
        <taxon>Micromonosporales</taxon>
        <taxon>Micromonosporaceae</taxon>
    </lineage>
</organism>
<protein>
    <submittedName>
        <fullName evidence="2">Uncharacterized protein</fullName>
    </submittedName>
</protein>
<dbReference type="InterPro" id="IPR043519">
    <property type="entry name" value="NT_sf"/>
</dbReference>
<feature type="compositionally biased region" description="Polar residues" evidence="1">
    <location>
        <begin position="9"/>
        <end position="23"/>
    </location>
</feature>
<feature type="compositionally biased region" description="Pro residues" evidence="1">
    <location>
        <begin position="819"/>
        <end position="844"/>
    </location>
</feature>
<dbReference type="SUPFAM" id="SSF81301">
    <property type="entry name" value="Nucleotidyltransferase"/>
    <property type="match status" value="1"/>
</dbReference>
<dbReference type="RefSeq" id="WP_173078852.1">
    <property type="nucleotide sequence ID" value="NZ_BLPG01000001.1"/>
</dbReference>
<proteinExistence type="predicted"/>